<dbReference type="AlphaFoldDB" id="A0A8K0IER8"/>
<dbReference type="EMBL" id="CM017878">
    <property type="protein sequence ID" value="KAG1354721.1"/>
    <property type="molecule type" value="Genomic_DNA"/>
</dbReference>
<keyword evidence="3 17" id="KW-0575">Peroxidase</keyword>
<organism evidence="19 20">
    <name type="scientific">Cocos nucifera</name>
    <name type="common">Coconut palm</name>
    <dbReference type="NCBI Taxonomy" id="13894"/>
    <lineage>
        <taxon>Eukaryota</taxon>
        <taxon>Viridiplantae</taxon>
        <taxon>Streptophyta</taxon>
        <taxon>Embryophyta</taxon>
        <taxon>Tracheophyta</taxon>
        <taxon>Spermatophyta</taxon>
        <taxon>Magnoliopsida</taxon>
        <taxon>Liliopsida</taxon>
        <taxon>Arecaceae</taxon>
        <taxon>Arecoideae</taxon>
        <taxon>Cocoseae</taxon>
        <taxon>Attaleinae</taxon>
        <taxon>Cocos</taxon>
    </lineage>
</organism>
<comment type="subcellular location">
    <subcellularLocation>
        <location evidence="17">Secreted</location>
    </subcellularLocation>
</comment>
<evidence type="ECO:0000256" key="4">
    <source>
        <dbReference type="ARBA" id="ARBA00022617"/>
    </source>
</evidence>
<feature type="active site" description="Proton acceptor" evidence="12">
    <location>
        <position position="70"/>
    </location>
</feature>
<feature type="disulfide bond" evidence="16">
    <location>
        <begin position="72"/>
        <end position="77"/>
    </location>
</feature>
<dbReference type="SUPFAM" id="SSF48113">
    <property type="entry name" value="Heme-dependent peroxidases"/>
    <property type="match status" value="1"/>
</dbReference>
<comment type="similarity">
    <text evidence="2">Belongs to the peroxidase family. Ascorbate peroxidase subfamily.</text>
</comment>
<feature type="site" description="Transition state stabilizer" evidence="15">
    <location>
        <position position="66"/>
    </location>
</feature>
<evidence type="ECO:0000256" key="12">
    <source>
        <dbReference type="PIRSR" id="PIRSR600823-1"/>
    </source>
</evidence>
<dbReference type="Gene3D" id="1.10.420.10">
    <property type="entry name" value="Peroxidase, domain 2"/>
    <property type="match status" value="1"/>
</dbReference>
<feature type="disulfide bond" evidence="16">
    <location>
        <begin position="206"/>
        <end position="238"/>
    </location>
</feature>
<proteinExistence type="inferred from homology"/>
<sequence>MAMAFRRGGVVLLAFVLALCLSATELEARLGVDYYHKTCPHAEFIVMDEVKKAMAGDAGLGADLLRMHFHDCFVRGCDGSLLIDSTPNNKAEKDGAPNNPSLEAEAFEIIDNAKKRLEAECKGTVSCADILAFAARDVVVLSGGFYYKVPAGRRDGRVSMASETLTNLPPPSFDLNQLTQNFAQKGLTQDDMITLSGAHTIGQSHCSSFSNRLYNFNSTFSQDPTLDPAYAAQLKQECPNTSGGANQQVPMDPNSPTTFDTSYYRNLLANRGLFTSDQTLMSTPTTAAKVWQNAANWFAFQKKFGKAMTKMGKIGVLAGSQGEIRENCRVVNGFH</sequence>
<dbReference type="Proteomes" id="UP000797356">
    <property type="component" value="Chromosome 7"/>
</dbReference>
<gene>
    <name evidence="19" type="ORF">COCNU_07G008330</name>
</gene>
<evidence type="ECO:0000256" key="8">
    <source>
        <dbReference type="ARBA" id="ARBA00023004"/>
    </source>
</evidence>
<protein>
    <recommendedName>
        <fullName evidence="17">Peroxidase</fullName>
        <ecNumber evidence="17">1.11.1.7</ecNumber>
    </recommendedName>
</protein>
<dbReference type="GO" id="GO:0020037">
    <property type="term" value="F:heme binding"/>
    <property type="evidence" value="ECO:0007669"/>
    <property type="project" value="UniProtKB-UniRule"/>
</dbReference>
<feature type="signal peptide" evidence="17">
    <location>
        <begin position="1"/>
        <end position="28"/>
    </location>
</feature>
<dbReference type="InterPro" id="IPR010255">
    <property type="entry name" value="Haem_peroxidase_sf"/>
</dbReference>
<feature type="binding site" description="axial binding residue" evidence="14">
    <location>
        <position position="199"/>
    </location>
    <ligand>
        <name>heme b</name>
        <dbReference type="ChEBI" id="CHEBI:60344"/>
    </ligand>
    <ligandPart>
        <name>Fe</name>
        <dbReference type="ChEBI" id="CHEBI:18248"/>
    </ligandPart>
</feature>
<feature type="binding site" evidence="14">
    <location>
        <position position="80"/>
    </location>
    <ligand>
        <name>Ca(2+)</name>
        <dbReference type="ChEBI" id="CHEBI:29108"/>
        <label>1</label>
    </ligand>
</feature>
<feature type="binding site" evidence="14">
    <location>
        <position position="260"/>
    </location>
    <ligand>
        <name>Ca(2+)</name>
        <dbReference type="ChEBI" id="CHEBI:29108"/>
        <label>2</label>
    </ligand>
</feature>
<feature type="binding site" evidence="14">
    <location>
        <position position="76"/>
    </location>
    <ligand>
        <name>Ca(2+)</name>
        <dbReference type="ChEBI" id="CHEBI:29108"/>
        <label>1</label>
    </ligand>
</feature>
<reference evidence="19" key="1">
    <citation type="journal article" date="2017" name="Gigascience">
        <title>The genome draft of coconut (Cocos nucifera).</title>
        <authorList>
            <person name="Xiao Y."/>
            <person name="Xu P."/>
            <person name="Fan H."/>
            <person name="Baudouin L."/>
            <person name="Xia W."/>
            <person name="Bocs S."/>
            <person name="Xu J."/>
            <person name="Li Q."/>
            <person name="Guo A."/>
            <person name="Zhou L."/>
            <person name="Li J."/>
            <person name="Wu Y."/>
            <person name="Ma Z."/>
            <person name="Armero A."/>
            <person name="Issali A.E."/>
            <person name="Liu N."/>
            <person name="Peng M."/>
            <person name="Yang Y."/>
        </authorList>
    </citation>
    <scope>NUCLEOTIDE SEQUENCE</scope>
    <source>
        <tissue evidence="19">Spear leaf of Hainan Tall coconut</tissue>
    </source>
</reference>
<keyword evidence="17" id="KW-0732">Signal</keyword>
<evidence type="ECO:0000256" key="16">
    <source>
        <dbReference type="PIRSR" id="PIRSR600823-5"/>
    </source>
</evidence>
<feature type="binding site" evidence="14">
    <location>
        <position position="200"/>
    </location>
    <ligand>
        <name>Ca(2+)</name>
        <dbReference type="ChEBI" id="CHEBI:29108"/>
        <label>2</label>
    </ligand>
</feature>
<dbReference type="InterPro" id="IPR033905">
    <property type="entry name" value="Secretory_peroxidase"/>
</dbReference>
<feature type="binding site" evidence="14">
    <location>
        <position position="92"/>
    </location>
    <ligand>
        <name>Ca(2+)</name>
        <dbReference type="ChEBI" id="CHEBI:29108"/>
        <label>1</label>
    </ligand>
</feature>
<evidence type="ECO:0000256" key="2">
    <source>
        <dbReference type="ARBA" id="ARBA00006873"/>
    </source>
</evidence>
<feature type="binding site" evidence="14">
    <location>
        <position position="252"/>
    </location>
    <ligand>
        <name>Ca(2+)</name>
        <dbReference type="ChEBI" id="CHEBI:29108"/>
        <label>2</label>
    </ligand>
</feature>
<dbReference type="GO" id="GO:0005576">
    <property type="term" value="C:extracellular region"/>
    <property type="evidence" value="ECO:0007669"/>
    <property type="project" value="UniProtKB-SubCell"/>
</dbReference>
<dbReference type="InterPro" id="IPR019793">
    <property type="entry name" value="Peroxidases_heam-ligand_BS"/>
</dbReference>
<keyword evidence="20" id="KW-1185">Reference proteome</keyword>
<reference evidence="19" key="2">
    <citation type="submission" date="2019-07" db="EMBL/GenBank/DDBJ databases">
        <authorList>
            <person name="Yang Y."/>
            <person name="Bocs S."/>
            <person name="Baudouin L."/>
        </authorList>
    </citation>
    <scope>NUCLEOTIDE SEQUENCE</scope>
    <source>
        <tissue evidence="19">Spear leaf of Hainan Tall coconut</tissue>
    </source>
</reference>
<evidence type="ECO:0000256" key="6">
    <source>
        <dbReference type="ARBA" id="ARBA00022837"/>
    </source>
</evidence>
<keyword evidence="4 17" id="KW-0349">Heme</keyword>
<keyword evidence="5 14" id="KW-0479">Metal-binding</keyword>
<evidence type="ECO:0000256" key="14">
    <source>
        <dbReference type="PIRSR" id="PIRSR600823-3"/>
    </source>
</evidence>
<dbReference type="FunFam" id="1.10.420.10:FF:000006">
    <property type="entry name" value="Peroxidase"/>
    <property type="match status" value="1"/>
</dbReference>
<accession>A0A8K0IER8</accession>
<comment type="similarity">
    <text evidence="17">Belongs to the peroxidase family. Classical plant (class III) peroxidase subfamily.</text>
</comment>
<dbReference type="PRINTS" id="PR00461">
    <property type="entry name" value="PLPEROXIDASE"/>
</dbReference>
<evidence type="ECO:0000256" key="11">
    <source>
        <dbReference type="ARBA" id="ARBA00023324"/>
    </source>
</evidence>
<evidence type="ECO:0000256" key="10">
    <source>
        <dbReference type="ARBA" id="ARBA00023180"/>
    </source>
</evidence>
<keyword evidence="9 16" id="KW-1015">Disulfide bond</keyword>
<comment type="catalytic activity">
    <reaction evidence="1 17">
        <text>2 a phenolic donor + H2O2 = 2 a phenolic radical donor + 2 H2O</text>
        <dbReference type="Rhea" id="RHEA:56136"/>
        <dbReference type="ChEBI" id="CHEBI:15377"/>
        <dbReference type="ChEBI" id="CHEBI:16240"/>
        <dbReference type="ChEBI" id="CHEBI:139520"/>
        <dbReference type="ChEBI" id="CHEBI:139521"/>
        <dbReference type="EC" id="1.11.1.7"/>
    </reaction>
</comment>
<dbReference type="EC" id="1.11.1.7" evidence="17"/>
<evidence type="ECO:0000256" key="5">
    <source>
        <dbReference type="ARBA" id="ARBA00022723"/>
    </source>
</evidence>
<evidence type="ECO:0000256" key="15">
    <source>
        <dbReference type="PIRSR" id="PIRSR600823-4"/>
    </source>
</evidence>
<feature type="domain" description="Plant heme peroxidase family profile" evidence="18">
    <location>
        <begin position="29"/>
        <end position="332"/>
    </location>
</feature>
<dbReference type="GO" id="GO:0042744">
    <property type="term" value="P:hydrogen peroxide catabolic process"/>
    <property type="evidence" value="ECO:0007669"/>
    <property type="project" value="UniProtKB-KW"/>
</dbReference>
<keyword evidence="17" id="KW-0964">Secreted</keyword>
<comment type="function">
    <text evidence="17">Removal of H(2)O(2), oxidation of toxic reductants, biosynthesis and degradation of lignin, suberization, auxin catabolism, response to environmental stresses such as wounding, pathogen attack and oxidative stress.</text>
</comment>
<dbReference type="GO" id="GO:0006979">
    <property type="term" value="P:response to oxidative stress"/>
    <property type="evidence" value="ECO:0007669"/>
    <property type="project" value="UniProtKB-UniRule"/>
</dbReference>
<feature type="binding site" evidence="13">
    <location>
        <position position="169"/>
    </location>
    <ligand>
        <name>substrate</name>
    </ligand>
</feature>
<evidence type="ECO:0000256" key="1">
    <source>
        <dbReference type="ARBA" id="ARBA00000189"/>
    </source>
</evidence>
<dbReference type="PROSITE" id="PS00436">
    <property type="entry name" value="PEROXIDASE_2"/>
    <property type="match status" value="1"/>
</dbReference>
<dbReference type="FunFam" id="1.10.520.10:FF:000001">
    <property type="entry name" value="Peroxidase"/>
    <property type="match status" value="1"/>
</dbReference>
<keyword evidence="7 17" id="KW-0560">Oxidoreductase</keyword>
<feature type="binding site" evidence="14">
    <location>
        <position position="74"/>
    </location>
    <ligand>
        <name>Ca(2+)</name>
        <dbReference type="ChEBI" id="CHEBI:29108"/>
        <label>1</label>
    </ligand>
</feature>
<evidence type="ECO:0000313" key="19">
    <source>
        <dbReference type="EMBL" id="KAG1354721.1"/>
    </source>
</evidence>
<dbReference type="PRINTS" id="PR00458">
    <property type="entry name" value="PEROXIDASE"/>
</dbReference>
<feature type="binding site" evidence="14">
    <location>
        <position position="78"/>
    </location>
    <ligand>
        <name>Ca(2+)</name>
        <dbReference type="ChEBI" id="CHEBI:29108"/>
        <label>1</label>
    </ligand>
</feature>
<keyword evidence="11 17" id="KW-0376">Hydrogen peroxide</keyword>
<comment type="cofactor">
    <cofactor evidence="14 17">
        <name>Ca(2+)</name>
        <dbReference type="ChEBI" id="CHEBI:29108"/>
    </cofactor>
    <text evidence="14 17">Binds 2 calcium ions per subunit.</text>
</comment>
<dbReference type="GO" id="GO:0140825">
    <property type="term" value="F:lactoperoxidase activity"/>
    <property type="evidence" value="ECO:0007669"/>
    <property type="project" value="UniProtKB-EC"/>
</dbReference>
<dbReference type="Gene3D" id="1.10.520.10">
    <property type="match status" value="1"/>
</dbReference>
<evidence type="ECO:0000256" key="13">
    <source>
        <dbReference type="PIRSR" id="PIRSR600823-2"/>
    </source>
</evidence>
<evidence type="ECO:0000259" key="18">
    <source>
        <dbReference type="PROSITE" id="PS50873"/>
    </source>
</evidence>
<dbReference type="CDD" id="cd00693">
    <property type="entry name" value="secretory_peroxidase"/>
    <property type="match status" value="1"/>
</dbReference>
<dbReference type="InterPro" id="IPR000823">
    <property type="entry name" value="Peroxidase_pln"/>
</dbReference>
<feature type="binding site" evidence="14">
    <location>
        <position position="71"/>
    </location>
    <ligand>
        <name>Ca(2+)</name>
        <dbReference type="ChEBI" id="CHEBI:29108"/>
        <label>1</label>
    </ligand>
</feature>
<dbReference type="InterPro" id="IPR002016">
    <property type="entry name" value="Haem_peroxidase"/>
</dbReference>
<evidence type="ECO:0000256" key="3">
    <source>
        <dbReference type="ARBA" id="ARBA00022559"/>
    </source>
</evidence>
<keyword evidence="10" id="KW-0325">Glycoprotein</keyword>
<evidence type="ECO:0000256" key="17">
    <source>
        <dbReference type="RuleBase" id="RU362060"/>
    </source>
</evidence>
<keyword evidence="8 14" id="KW-0408">Iron</keyword>
<name>A0A8K0IER8_COCNU</name>
<evidence type="ECO:0000256" key="9">
    <source>
        <dbReference type="ARBA" id="ARBA00023157"/>
    </source>
</evidence>
<evidence type="ECO:0000313" key="20">
    <source>
        <dbReference type="Proteomes" id="UP000797356"/>
    </source>
</evidence>
<dbReference type="GO" id="GO:0046872">
    <property type="term" value="F:metal ion binding"/>
    <property type="evidence" value="ECO:0007669"/>
    <property type="project" value="UniProtKB-UniRule"/>
</dbReference>
<feature type="chain" id="PRO_5035489168" description="Peroxidase" evidence="17">
    <location>
        <begin position="29"/>
        <end position="335"/>
    </location>
</feature>
<feature type="disulfide bond" evidence="16">
    <location>
        <begin position="39"/>
        <end position="121"/>
    </location>
</feature>
<comment type="caution">
    <text evidence="19">The sequence shown here is derived from an EMBL/GenBank/DDBJ whole genome shotgun (WGS) entry which is preliminary data.</text>
</comment>
<evidence type="ECO:0000256" key="7">
    <source>
        <dbReference type="ARBA" id="ARBA00023002"/>
    </source>
</evidence>
<dbReference type="PROSITE" id="PS00435">
    <property type="entry name" value="PEROXIDASE_1"/>
    <property type="match status" value="1"/>
</dbReference>
<dbReference type="PANTHER" id="PTHR31517:SF84">
    <property type="entry name" value="PEROXIDASE"/>
    <property type="match status" value="1"/>
</dbReference>
<feature type="disulfide bond" evidence="16">
    <location>
        <begin position="127"/>
        <end position="328"/>
    </location>
</feature>
<dbReference type="PROSITE" id="PS50873">
    <property type="entry name" value="PEROXIDASE_4"/>
    <property type="match status" value="1"/>
</dbReference>
<dbReference type="OrthoDB" id="2113341at2759"/>
<dbReference type="InterPro" id="IPR019794">
    <property type="entry name" value="Peroxidases_AS"/>
</dbReference>
<comment type="cofactor">
    <cofactor evidence="14 17">
        <name>heme b</name>
        <dbReference type="ChEBI" id="CHEBI:60344"/>
    </cofactor>
    <text evidence="14 17">Binds 1 heme b (iron(II)-protoporphyrin IX) group per subunit.</text>
</comment>
<dbReference type="PANTHER" id="PTHR31517">
    <property type="match status" value="1"/>
</dbReference>
<keyword evidence="6 14" id="KW-0106">Calcium</keyword>
<dbReference type="Pfam" id="PF00141">
    <property type="entry name" value="peroxidase"/>
    <property type="match status" value="1"/>
</dbReference>